<evidence type="ECO:0000313" key="2">
    <source>
        <dbReference type="EMBL" id="KZV57198.1"/>
    </source>
</evidence>
<name>A0A2Z7DI83_9LAMI</name>
<feature type="region of interest" description="Disordered" evidence="1">
    <location>
        <begin position="58"/>
        <end position="78"/>
    </location>
</feature>
<dbReference type="Proteomes" id="UP000250235">
    <property type="component" value="Unassembled WGS sequence"/>
</dbReference>
<dbReference type="AlphaFoldDB" id="A0A2Z7DI83"/>
<proteinExistence type="predicted"/>
<keyword evidence="3" id="KW-1185">Reference proteome</keyword>
<organism evidence="2 3">
    <name type="scientific">Dorcoceras hygrometricum</name>
    <dbReference type="NCBI Taxonomy" id="472368"/>
    <lineage>
        <taxon>Eukaryota</taxon>
        <taxon>Viridiplantae</taxon>
        <taxon>Streptophyta</taxon>
        <taxon>Embryophyta</taxon>
        <taxon>Tracheophyta</taxon>
        <taxon>Spermatophyta</taxon>
        <taxon>Magnoliopsida</taxon>
        <taxon>eudicotyledons</taxon>
        <taxon>Gunneridae</taxon>
        <taxon>Pentapetalae</taxon>
        <taxon>asterids</taxon>
        <taxon>lamiids</taxon>
        <taxon>Lamiales</taxon>
        <taxon>Gesneriaceae</taxon>
        <taxon>Didymocarpoideae</taxon>
        <taxon>Trichosporeae</taxon>
        <taxon>Loxocarpinae</taxon>
        <taxon>Dorcoceras</taxon>
    </lineage>
</organism>
<dbReference type="EMBL" id="KQ987403">
    <property type="protein sequence ID" value="KZV57198.1"/>
    <property type="molecule type" value="Genomic_DNA"/>
</dbReference>
<protein>
    <submittedName>
        <fullName evidence="2">Uncharacterized protein</fullName>
    </submittedName>
</protein>
<feature type="compositionally biased region" description="Polar residues" evidence="1">
    <location>
        <begin position="69"/>
        <end position="78"/>
    </location>
</feature>
<accession>A0A2Z7DI83</accession>
<sequence>MRCRYMIFKMYDMTIEFIETLDLPMFTDSDGIFEMKGPYYMLPMTECFFSKRRLPPLTKPPPPPFAGNCSGQSFEENPSAPISSGFLVQADEGVSYPVVDLIDVIYRHLP</sequence>
<gene>
    <name evidence="2" type="ORF">F511_40028</name>
</gene>
<evidence type="ECO:0000256" key="1">
    <source>
        <dbReference type="SAM" id="MobiDB-lite"/>
    </source>
</evidence>
<evidence type="ECO:0000313" key="3">
    <source>
        <dbReference type="Proteomes" id="UP000250235"/>
    </source>
</evidence>
<reference evidence="2 3" key="1">
    <citation type="journal article" date="2015" name="Proc. Natl. Acad. Sci. U.S.A.">
        <title>The resurrection genome of Boea hygrometrica: A blueprint for survival of dehydration.</title>
        <authorList>
            <person name="Xiao L."/>
            <person name="Yang G."/>
            <person name="Zhang L."/>
            <person name="Yang X."/>
            <person name="Zhao S."/>
            <person name="Ji Z."/>
            <person name="Zhou Q."/>
            <person name="Hu M."/>
            <person name="Wang Y."/>
            <person name="Chen M."/>
            <person name="Xu Y."/>
            <person name="Jin H."/>
            <person name="Xiao X."/>
            <person name="Hu G."/>
            <person name="Bao F."/>
            <person name="Hu Y."/>
            <person name="Wan P."/>
            <person name="Li L."/>
            <person name="Deng X."/>
            <person name="Kuang T."/>
            <person name="Xiang C."/>
            <person name="Zhu J.K."/>
            <person name="Oliver M.J."/>
            <person name="He Y."/>
        </authorList>
    </citation>
    <scope>NUCLEOTIDE SEQUENCE [LARGE SCALE GENOMIC DNA]</scope>
    <source>
        <strain evidence="3">cv. XS01</strain>
    </source>
</reference>